<dbReference type="EMBL" id="AWWV01012407">
    <property type="protein sequence ID" value="OMO67459.1"/>
    <property type="molecule type" value="Genomic_DNA"/>
</dbReference>
<dbReference type="PROSITE" id="PS00108">
    <property type="entry name" value="PROTEIN_KINASE_ST"/>
    <property type="match status" value="1"/>
</dbReference>
<protein>
    <recommendedName>
        <fullName evidence="3">Protein kinase domain-containing protein</fullName>
    </recommendedName>
</protein>
<gene>
    <name evidence="4" type="ORF">CCACVL1_20511</name>
</gene>
<dbReference type="GO" id="GO:0004672">
    <property type="term" value="F:protein kinase activity"/>
    <property type="evidence" value="ECO:0007669"/>
    <property type="project" value="InterPro"/>
</dbReference>
<evidence type="ECO:0000313" key="5">
    <source>
        <dbReference type="Proteomes" id="UP000188268"/>
    </source>
</evidence>
<dbReference type="InterPro" id="IPR000719">
    <property type="entry name" value="Prot_kinase_dom"/>
</dbReference>
<feature type="domain" description="Protein kinase" evidence="3">
    <location>
        <begin position="1"/>
        <end position="190"/>
    </location>
</feature>
<name>A0A1R3HAS8_COCAP</name>
<dbReference type="InterPro" id="IPR008271">
    <property type="entry name" value="Ser/Thr_kinase_AS"/>
</dbReference>
<dbReference type="Gene3D" id="1.10.510.10">
    <property type="entry name" value="Transferase(Phosphotransferase) domain 1"/>
    <property type="match status" value="1"/>
</dbReference>
<dbReference type="PANTHER" id="PTHR27001:SF931">
    <property type="entry name" value="OS11G0664100 PROTEIN"/>
    <property type="match status" value="1"/>
</dbReference>
<dbReference type="PROSITE" id="PS50011">
    <property type="entry name" value="PROTEIN_KINASE_DOM"/>
    <property type="match status" value="1"/>
</dbReference>
<proteinExistence type="predicted"/>
<evidence type="ECO:0000256" key="1">
    <source>
        <dbReference type="ARBA" id="ARBA00022741"/>
    </source>
</evidence>
<evidence type="ECO:0000313" key="4">
    <source>
        <dbReference type="EMBL" id="OMO67459.1"/>
    </source>
</evidence>
<evidence type="ECO:0000259" key="3">
    <source>
        <dbReference type="PROSITE" id="PS50011"/>
    </source>
</evidence>
<dbReference type="Pfam" id="PF00069">
    <property type="entry name" value="Pkinase"/>
    <property type="match status" value="1"/>
</dbReference>
<dbReference type="PANTHER" id="PTHR27001">
    <property type="entry name" value="OS01G0253100 PROTEIN"/>
    <property type="match status" value="1"/>
</dbReference>
<accession>A0A1R3HAS8</accession>
<dbReference type="Proteomes" id="UP000188268">
    <property type="component" value="Unassembled WGS sequence"/>
</dbReference>
<reference evidence="4 5" key="1">
    <citation type="submission" date="2013-09" db="EMBL/GenBank/DDBJ databases">
        <title>Corchorus capsularis genome sequencing.</title>
        <authorList>
            <person name="Alam M."/>
            <person name="Haque M.S."/>
            <person name="Islam M.S."/>
            <person name="Emdad E.M."/>
            <person name="Islam M.M."/>
            <person name="Ahmed B."/>
            <person name="Halim A."/>
            <person name="Hossen Q.M.M."/>
            <person name="Hossain M.Z."/>
            <person name="Ahmed R."/>
            <person name="Khan M.M."/>
            <person name="Islam R."/>
            <person name="Rashid M.M."/>
            <person name="Khan S.A."/>
            <person name="Rahman M.S."/>
            <person name="Alam M."/>
        </authorList>
    </citation>
    <scope>NUCLEOTIDE SEQUENCE [LARGE SCALE GENOMIC DNA]</scope>
    <source>
        <strain evidence="5">cv. CVL-1</strain>
        <tissue evidence="4">Whole seedling</tissue>
    </source>
</reference>
<evidence type="ECO:0000256" key="2">
    <source>
        <dbReference type="ARBA" id="ARBA00022840"/>
    </source>
</evidence>
<dbReference type="InterPro" id="IPR011009">
    <property type="entry name" value="Kinase-like_dom_sf"/>
</dbReference>
<dbReference type="GO" id="GO:0005886">
    <property type="term" value="C:plasma membrane"/>
    <property type="evidence" value="ECO:0007669"/>
    <property type="project" value="TreeGrafter"/>
</dbReference>
<sequence>MDDNVPYFDDEKSLFNRFYFALSTTWADVLKVLEGVAKGIQSLHDKGFVHADLKHDNIFITEHFVVKVGDLAGVIRDGQQSQITTGKYVPPEAENSRTSNIHKSSDIFSYDVIMIQLIMKEDTTTLDDGGGKRGKRGKEQSEGIVQRFERFKSQGSSVVYHTLTGCPDAIIDLAIRCTSFKNSLGQLLHT</sequence>
<dbReference type="GO" id="GO:0005524">
    <property type="term" value="F:ATP binding"/>
    <property type="evidence" value="ECO:0007669"/>
    <property type="project" value="UniProtKB-KW"/>
</dbReference>
<organism evidence="4 5">
    <name type="scientific">Corchorus capsularis</name>
    <name type="common">Jute</name>
    <dbReference type="NCBI Taxonomy" id="210143"/>
    <lineage>
        <taxon>Eukaryota</taxon>
        <taxon>Viridiplantae</taxon>
        <taxon>Streptophyta</taxon>
        <taxon>Embryophyta</taxon>
        <taxon>Tracheophyta</taxon>
        <taxon>Spermatophyta</taxon>
        <taxon>Magnoliopsida</taxon>
        <taxon>eudicotyledons</taxon>
        <taxon>Gunneridae</taxon>
        <taxon>Pentapetalae</taxon>
        <taxon>rosids</taxon>
        <taxon>malvids</taxon>
        <taxon>Malvales</taxon>
        <taxon>Malvaceae</taxon>
        <taxon>Grewioideae</taxon>
        <taxon>Apeibeae</taxon>
        <taxon>Corchorus</taxon>
    </lineage>
</organism>
<dbReference type="OrthoDB" id="1747506at2759"/>
<dbReference type="SUPFAM" id="SSF56112">
    <property type="entry name" value="Protein kinase-like (PK-like)"/>
    <property type="match status" value="1"/>
</dbReference>
<dbReference type="STRING" id="210143.A0A1R3HAS8"/>
<dbReference type="AlphaFoldDB" id="A0A1R3HAS8"/>
<keyword evidence="5" id="KW-1185">Reference proteome</keyword>
<keyword evidence="2" id="KW-0067">ATP-binding</keyword>
<comment type="caution">
    <text evidence="4">The sequence shown here is derived from an EMBL/GenBank/DDBJ whole genome shotgun (WGS) entry which is preliminary data.</text>
</comment>
<dbReference type="Gramene" id="OMO67459">
    <property type="protein sequence ID" value="OMO67459"/>
    <property type="gene ID" value="CCACVL1_20511"/>
</dbReference>
<keyword evidence="1" id="KW-0547">Nucleotide-binding</keyword>